<keyword evidence="2" id="KW-1185">Reference proteome</keyword>
<dbReference type="STRING" id="245187.SAMN04488003_10293"/>
<organism evidence="1 2">
    <name type="scientific">Loktanella fryxellensis</name>
    <dbReference type="NCBI Taxonomy" id="245187"/>
    <lineage>
        <taxon>Bacteria</taxon>
        <taxon>Pseudomonadati</taxon>
        <taxon>Pseudomonadota</taxon>
        <taxon>Alphaproteobacteria</taxon>
        <taxon>Rhodobacterales</taxon>
        <taxon>Roseobacteraceae</taxon>
        <taxon>Loktanella</taxon>
    </lineage>
</organism>
<evidence type="ECO:0000313" key="2">
    <source>
        <dbReference type="Proteomes" id="UP000199585"/>
    </source>
</evidence>
<dbReference type="EMBL" id="FOCI01000002">
    <property type="protein sequence ID" value="SEM60907.1"/>
    <property type="molecule type" value="Genomic_DNA"/>
</dbReference>
<dbReference type="SUPFAM" id="SSF140566">
    <property type="entry name" value="FlgN-like"/>
    <property type="match status" value="1"/>
</dbReference>
<name>A0A1H7ZU68_9RHOB</name>
<dbReference type="GO" id="GO:0044780">
    <property type="term" value="P:bacterial-type flagellum assembly"/>
    <property type="evidence" value="ECO:0007669"/>
    <property type="project" value="InterPro"/>
</dbReference>
<dbReference type="InterPro" id="IPR036679">
    <property type="entry name" value="FlgN-like_sf"/>
</dbReference>
<evidence type="ECO:0000313" key="1">
    <source>
        <dbReference type="EMBL" id="SEM60907.1"/>
    </source>
</evidence>
<reference evidence="1 2" key="1">
    <citation type="submission" date="2016-10" db="EMBL/GenBank/DDBJ databases">
        <authorList>
            <person name="de Groot N.N."/>
        </authorList>
    </citation>
    <scope>NUCLEOTIDE SEQUENCE [LARGE SCALE GENOMIC DNA]</scope>
    <source>
        <strain evidence="1 2">DSM 16213</strain>
    </source>
</reference>
<gene>
    <name evidence="1" type="ORF">SAMN04488003_10293</name>
</gene>
<dbReference type="AlphaFoldDB" id="A0A1H7ZU68"/>
<dbReference type="Proteomes" id="UP000199585">
    <property type="component" value="Unassembled WGS sequence"/>
</dbReference>
<evidence type="ECO:0008006" key="3">
    <source>
        <dbReference type="Google" id="ProtNLM"/>
    </source>
</evidence>
<sequence>MRRPPAAALLSVLQDERIALLSGRLDALPDLAQRKLDLLPSLLSATHDAATIARIDQALRRNARLLAAARDGIAAARDRLTAVKAVRDGLDVYGADGSRTSILRRNDMLERKA</sequence>
<protein>
    <recommendedName>
        <fullName evidence="3">FlgN protein</fullName>
    </recommendedName>
</protein>
<proteinExistence type="predicted"/>
<accession>A0A1H7ZU68</accession>